<dbReference type="PANTHER" id="PTHR42711">
    <property type="entry name" value="ABC TRANSPORTER ATP-BINDING PROTEIN"/>
    <property type="match status" value="1"/>
</dbReference>
<dbReference type="Gene3D" id="3.40.50.300">
    <property type="entry name" value="P-loop containing nucleotide triphosphate hydrolases"/>
    <property type="match status" value="1"/>
</dbReference>
<dbReference type="Pfam" id="PF00005">
    <property type="entry name" value="ABC_tran"/>
    <property type="match status" value="1"/>
</dbReference>
<organism evidence="5 6">
    <name type="scientific">Paenibacillus oryzisoli</name>
    <dbReference type="NCBI Taxonomy" id="1850517"/>
    <lineage>
        <taxon>Bacteria</taxon>
        <taxon>Bacillati</taxon>
        <taxon>Bacillota</taxon>
        <taxon>Bacilli</taxon>
        <taxon>Bacillales</taxon>
        <taxon>Paenibacillaceae</taxon>
        <taxon>Paenibacillus</taxon>
    </lineage>
</organism>
<dbReference type="EMBL" id="LYPB01000047">
    <property type="protein sequence ID" value="OAS21837.1"/>
    <property type="molecule type" value="Genomic_DNA"/>
</dbReference>
<evidence type="ECO:0000256" key="3">
    <source>
        <dbReference type="ARBA" id="ARBA00022840"/>
    </source>
</evidence>
<evidence type="ECO:0000259" key="4">
    <source>
        <dbReference type="PROSITE" id="PS50893"/>
    </source>
</evidence>
<dbReference type="InterPro" id="IPR003439">
    <property type="entry name" value="ABC_transporter-like_ATP-bd"/>
</dbReference>
<keyword evidence="1" id="KW-0813">Transport</keyword>
<dbReference type="PROSITE" id="PS00211">
    <property type="entry name" value="ABC_TRANSPORTER_1"/>
    <property type="match status" value="1"/>
</dbReference>
<dbReference type="GO" id="GO:0005524">
    <property type="term" value="F:ATP binding"/>
    <property type="evidence" value="ECO:0007669"/>
    <property type="project" value="UniProtKB-KW"/>
</dbReference>
<dbReference type="STRING" id="1850517.A8708_06785"/>
<dbReference type="OrthoDB" id="9804819at2"/>
<accession>A0A198AKS7</accession>
<dbReference type="PROSITE" id="PS50893">
    <property type="entry name" value="ABC_TRANSPORTER_2"/>
    <property type="match status" value="1"/>
</dbReference>
<keyword evidence="6" id="KW-1185">Reference proteome</keyword>
<dbReference type="InterPro" id="IPR050763">
    <property type="entry name" value="ABC_transporter_ATP-binding"/>
</dbReference>
<dbReference type="GO" id="GO:0016887">
    <property type="term" value="F:ATP hydrolysis activity"/>
    <property type="evidence" value="ECO:0007669"/>
    <property type="project" value="InterPro"/>
</dbReference>
<dbReference type="Proteomes" id="UP000078454">
    <property type="component" value="Unassembled WGS sequence"/>
</dbReference>
<dbReference type="RefSeq" id="WP_068662301.1">
    <property type="nucleotide sequence ID" value="NZ_LYPB01000047.1"/>
</dbReference>
<dbReference type="InterPro" id="IPR003593">
    <property type="entry name" value="AAA+_ATPase"/>
</dbReference>
<dbReference type="InterPro" id="IPR027417">
    <property type="entry name" value="P-loop_NTPase"/>
</dbReference>
<reference evidence="5 6" key="1">
    <citation type="submission" date="2016-05" db="EMBL/GenBank/DDBJ databases">
        <title>Paenibacillus sp. 1ZS3-15 nov., isolated from the rhizosphere soil.</title>
        <authorList>
            <person name="Zhang X.X."/>
            <person name="Zhang J."/>
        </authorList>
    </citation>
    <scope>NUCLEOTIDE SEQUENCE [LARGE SCALE GENOMIC DNA]</scope>
    <source>
        <strain evidence="5 6">1ZS3-15</strain>
    </source>
</reference>
<dbReference type="InterPro" id="IPR017871">
    <property type="entry name" value="ABC_transporter-like_CS"/>
</dbReference>
<comment type="caution">
    <text evidence="5">The sequence shown here is derived from an EMBL/GenBank/DDBJ whole genome shotgun (WGS) entry which is preliminary data.</text>
</comment>
<feature type="domain" description="ABC transporter" evidence="4">
    <location>
        <begin position="24"/>
        <end position="257"/>
    </location>
</feature>
<proteinExistence type="predicted"/>
<evidence type="ECO:0000313" key="6">
    <source>
        <dbReference type="Proteomes" id="UP000078454"/>
    </source>
</evidence>
<protein>
    <submittedName>
        <fullName evidence="5">Multidrug ABC transporter ATP-binding protein</fullName>
    </submittedName>
</protein>
<sequence>MEAIKVEELSKQFEYYTKELGIKNSIKNLFFREMLIKEAVKSISFEIQEGEFVAFLGPNGAGKTTTLKMLSGILHPTNGSISVLGYKPYERKKEFKKQFSIVMGQKSQLWWDLPASESILLNKYIYQVEDKVYKQSLDELVSLLNVQHVMNVQVRRLSLGERMKMELIAALIHRPKLMILDEPTIGLDIETQKKVRNFLKYYNEHHKTTIVLTSHYMKDIEDLCTRSLLIADGKLIYDGNLKDINVKLNQNKIIKLKFSASVKADQLACFGTVRHSDHDQATLEIPREQVNVMSRELLTQLPIQDISIEDIPIEEMIVSLYQRNRDE</sequence>
<evidence type="ECO:0000256" key="2">
    <source>
        <dbReference type="ARBA" id="ARBA00022741"/>
    </source>
</evidence>
<dbReference type="SMART" id="SM00382">
    <property type="entry name" value="AAA"/>
    <property type="match status" value="1"/>
</dbReference>
<dbReference type="PANTHER" id="PTHR42711:SF4">
    <property type="entry name" value="ABC TRANSPORTER RELATED"/>
    <property type="match status" value="1"/>
</dbReference>
<keyword evidence="3 5" id="KW-0067">ATP-binding</keyword>
<name>A0A198AKS7_9BACL</name>
<keyword evidence="2" id="KW-0547">Nucleotide-binding</keyword>
<gene>
    <name evidence="5" type="ORF">A8708_06785</name>
</gene>
<dbReference type="AlphaFoldDB" id="A0A198AKS7"/>
<evidence type="ECO:0000256" key="1">
    <source>
        <dbReference type="ARBA" id="ARBA00022448"/>
    </source>
</evidence>
<dbReference type="SUPFAM" id="SSF52540">
    <property type="entry name" value="P-loop containing nucleoside triphosphate hydrolases"/>
    <property type="match status" value="1"/>
</dbReference>
<evidence type="ECO:0000313" key="5">
    <source>
        <dbReference type="EMBL" id="OAS21837.1"/>
    </source>
</evidence>